<dbReference type="InterPro" id="IPR050963">
    <property type="entry name" value="Sirohydro_Cobaltochel/CbiX"/>
</dbReference>
<proteinExistence type="predicted"/>
<dbReference type="Proteomes" id="UP000714380">
    <property type="component" value="Unassembled WGS sequence"/>
</dbReference>
<accession>A0ABS7ZX39</accession>
<evidence type="ECO:0000313" key="3">
    <source>
        <dbReference type="EMBL" id="MCA6065145.1"/>
    </source>
</evidence>
<dbReference type="PANTHER" id="PTHR33542:SF3">
    <property type="entry name" value="SIROHYDROCHLORIN FERROCHELATASE, CHLOROPLASTIC"/>
    <property type="match status" value="1"/>
</dbReference>
<organism evidence="3 4">
    <name type="scientific">Thalassolituus marinus</name>
    <dbReference type="NCBI Taxonomy" id="671053"/>
    <lineage>
        <taxon>Bacteria</taxon>
        <taxon>Pseudomonadati</taxon>
        <taxon>Pseudomonadota</taxon>
        <taxon>Gammaproteobacteria</taxon>
        <taxon>Oceanospirillales</taxon>
        <taxon>Oceanospirillaceae</taxon>
        <taxon>Thalassolituus</taxon>
    </lineage>
</organism>
<protein>
    <submittedName>
        <fullName evidence="3">CbiX/SirB N-terminal domain-containing protein</fullName>
    </submittedName>
</protein>
<dbReference type="InterPro" id="IPR002762">
    <property type="entry name" value="CbiX-like"/>
</dbReference>
<comment type="caution">
    <text evidence="3">The sequence shown here is derived from an EMBL/GenBank/DDBJ whole genome shotgun (WGS) entry which is preliminary data.</text>
</comment>
<keyword evidence="2" id="KW-0456">Lyase</keyword>
<evidence type="ECO:0000256" key="1">
    <source>
        <dbReference type="ARBA" id="ARBA00022723"/>
    </source>
</evidence>
<keyword evidence="4" id="KW-1185">Reference proteome</keyword>
<evidence type="ECO:0000313" key="4">
    <source>
        <dbReference type="Proteomes" id="UP000714380"/>
    </source>
</evidence>
<dbReference type="EMBL" id="JAEDAH010000099">
    <property type="protein sequence ID" value="MCA6065145.1"/>
    <property type="molecule type" value="Genomic_DNA"/>
</dbReference>
<reference evidence="3 4" key="1">
    <citation type="submission" date="2020-12" db="EMBL/GenBank/DDBJ databases">
        <title>Novel Thalassolituus-related marine hydrocarbonoclastic bacteria mediated algae-derived hydrocarbons mineralization in twilight zone of the northern South China Sea.</title>
        <authorList>
            <person name="Dong C."/>
        </authorList>
    </citation>
    <scope>NUCLEOTIDE SEQUENCE [LARGE SCALE GENOMIC DNA]</scope>
    <source>
        <strain evidence="3 4">IMCC1826</strain>
    </source>
</reference>
<dbReference type="RefSeq" id="WP_225676797.1">
    <property type="nucleotide sequence ID" value="NZ_JAEDAH010000099.1"/>
</dbReference>
<dbReference type="Pfam" id="PF01903">
    <property type="entry name" value="CbiX"/>
    <property type="match status" value="1"/>
</dbReference>
<dbReference type="SUPFAM" id="SSF53800">
    <property type="entry name" value="Chelatase"/>
    <property type="match status" value="1"/>
</dbReference>
<dbReference type="CDD" id="cd03416">
    <property type="entry name" value="CbiX_SirB_N"/>
    <property type="match status" value="1"/>
</dbReference>
<evidence type="ECO:0000256" key="2">
    <source>
        <dbReference type="ARBA" id="ARBA00023239"/>
    </source>
</evidence>
<dbReference type="PANTHER" id="PTHR33542">
    <property type="entry name" value="SIROHYDROCHLORIN FERROCHELATASE, CHLOROPLASTIC"/>
    <property type="match status" value="1"/>
</dbReference>
<keyword evidence="1" id="KW-0479">Metal-binding</keyword>
<sequence length="131" mass="14511">MSDTQRASLLLAHGSSDPLWLEPFNHLLAQIRDQLKDSGSRVEMAYMELAEPSMTGQIRTLAAEGIRHIDVLPLFFAAGRHLRKDVPAMIDAVQQELASEGHILEINLHKPVGLEPEVASAISQVVIRQVR</sequence>
<dbReference type="Gene3D" id="3.40.50.1400">
    <property type="match status" value="1"/>
</dbReference>
<gene>
    <name evidence="3" type="ORF">I9W95_16210</name>
</gene>
<name>A0ABS7ZX39_9GAMM</name>